<gene>
    <name evidence="1" type="ORF">U27_03388</name>
</gene>
<name>A0A081BVS1_VECG1</name>
<sequence length="32" mass="3738">MDITSLCLDTNLLIEYLKGREYAIFSDRMKGK</sequence>
<accession>A0A081BVS1</accession>
<evidence type="ECO:0000313" key="1">
    <source>
        <dbReference type="EMBL" id="GAK56426.1"/>
    </source>
</evidence>
<protein>
    <submittedName>
        <fullName evidence="1">Uncharacterized protein</fullName>
    </submittedName>
</protein>
<dbReference type="HOGENOM" id="CLU_3388175_0_0_0"/>
<proteinExistence type="predicted"/>
<dbReference type="Proteomes" id="UP000030661">
    <property type="component" value="Unassembled WGS sequence"/>
</dbReference>
<reference evidence="1" key="1">
    <citation type="journal article" date="2015" name="PeerJ">
        <title>First genomic representation of candidate bacterial phylum KSB3 points to enhanced environmental sensing as a trigger of wastewater bulking.</title>
        <authorList>
            <person name="Sekiguchi Y."/>
            <person name="Ohashi A."/>
            <person name="Parks D.H."/>
            <person name="Yamauchi T."/>
            <person name="Tyson G.W."/>
            <person name="Hugenholtz P."/>
        </authorList>
    </citation>
    <scope>NUCLEOTIDE SEQUENCE [LARGE SCALE GENOMIC DNA]</scope>
</reference>
<organism evidence="1">
    <name type="scientific">Vecturithrix granuli</name>
    <dbReference type="NCBI Taxonomy" id="1499967"/>
    <lineage>
        <taxon>Bacteria</taxon>
        <taxon>Candidatus Moduliflexota</taxon>
        <taxon>Candidatus Vecturitrichia</taxon>
        <taxon>Candidatus Vecturitrichales</taxon>
        <taxon>Candidatus Vecturitrichaceae</taxon>
        <taxon>Candidatus Vecturithrix</taxon>
    </lineage>
</organism>
<keyword evidence="2" id="KW-1185">Reference proteome</keyword>
<dbReference type="EMBL" id="DF820464">
    <property type="protein sequence ID" value="GAK56426.1"/>
    <property type="molecule type" value="Genomic_DNA"/>
</dbReference>
<dbReference type="AlphaFoldDB" id="A0A081BVS1"/>
<evidence type="ECO:0000313" key="2">
    <source>
        <dbReference type="Proteomes" id="UP000030661"/>
    </source>
</evidence>